<proteinExistence type="predicted"/>
<gene>
    <name evidence="1" type="ORF">UT19_C0006G0011</name>
</gene>
<organism evidence="1 2">
    <name type="scientific">Candidatus Woesebacteria bacterium GW2011_GWB1_39_10b</name>
    <dbReference type="NCBI Taxonomy" id="1618573"/>
    <lineage>
        <taxon>Bacteria</taxon>
        <taxon>Candidatus Woeseibacteriota</taxon>
    </lineage>
</organism>
<protein>
    <submittedName>
        <fullName evidence="1">Hydrolase</fullName>
    </submittedName>
</protein>
<dbReference type="SUPFAM" id="SSF56784">
    <property type="entry name" value="HAD-like"/>
    <property type="match status" value="1"/>
</dbReference>
<name>A0A0G0LPR9_9BACT</name>
<dbReference type="EMBL" id="LBVW01000006">
    <property type="protein sequence ID" value="KKQ93883.1"/>
    <property type="molecule type" value="Genomic_DNA"/>
</dbReference>
<dbReference type="GO" id="GO:0016787">
    <property type="term" value="F:hydrolase activity"/>
    <property type="evidence" value="ECO:0007669"/>
    <property type="project" value="UniProtKB-KW"/>
</dbReference>
<dbReference type="Pfam" id="PF00702">
    <property type="entry name" value="Hydrolase"/>
    <property type="match status" value="1"/>
</dbReference>
<comment type="caution">
    <text evidence="1">The sequence shown here is derived from an EMBL/GenBank/DDBJ whole genome shotgun (WGS) entry which is preliminary data.</text>
</comment>
<evidence type="ECO:0000313" key="2">
    <source>
        <dbReference type="Proteomes" id="UP000034932"/>
    </source>
</evidence>
<reference evidence="1 2" key="1">
    <citation type="journal article" date="2015" name="Nature">
        <title>rRNA introns, odd ribosomes, and small enigmatic genomes across a large radiation of phyla.</title>
        <authorList>
            <person name="Brown C.T."/>
            <person name="Hug L.A."/>
            <person name="Thomas B.C."/>
            <person name="Sharon I."/>
            <person name="Castelle C.J."/>
            <person name="Singh A."/>
            <person name="Wilkins M.J."/>
            <person name="Williams K.H."/>
            <person name="Banfield J.F."/>
        </authorList>
    </citation>
    <scope>NUCLEOTIDE SEQUENCE [LARGE SCALE GENOMIC DNA]</scope>
</reference>
<accession>A0A0G0LPR9</accession>
<dbReference type="AlphaFoldDB" id="A0A0G0LPR9"/>
<dbReference type="InterPro" id="IPR023214">
    <property type="entry name" value="HAD_sf"/>
</dbReference>
<evidence type="ECO:0000313" key="1">
    <source>
        <dbReference type="EMBL" id="KKQ93883.1"/>
    </source>
</evidence>
<sequence length="153" mass="16588">MEVNVPGQGLLKLETIVLDLNGTLAVHGKVVEGAPERIAKLKEKGYKIILFSGDTRGNAQKLADGLGIEFIRAGTDDEKLREIEKLNPETCVAIGNGLIDLKKIQKAKLAIVTLQAEGVHTKTLMEADIIVPTINDALDLLIDENNLVATLRR</sequence>
<dbReference type="Proteomes" id="UP000034932">
    <property type="component" value="Unassembled WGS sequence"/>
</dbReference>
<dbReference type="Gene3D" id="3.40.50.1000">
    <property type="entry name" value="HAD superfamily/HAD-like"/>
    <property type="match status" value="1"/>
</dbReference>
<dbReference type="STRING" id="1618573.UT19_C0006G0011"/>
<dbReference type="InterPro" id="IPR036412">
    <property type="entry name" value="HAD-like_sf"/>
</dbReference>
<keyword evidence="1" id="KW-0378">Hydrolase</keyword>